<dbReference type="NCBIfam" id="TIGR00158">
    <property type="entry name" value="L9"/>
    <property type="match status" value="1"/>
</dbReference>
<comment type="similarity">
    <text evidence="1 7">Belongs to the bacterial ribosomal protein bL9 family.</text>
</comment>
<proteinExistence type="inferred from homology"/>
<evidence type="ECO:0000256" key="5">
    <source>
        <dbReference type="ARBA" id="ARBA00023274"/>
    </source>
</evidence>
<dbReference type="Pfam" id="PF03948">
    <property type="entry name" value="Ribosomal_L9_C"/>
    <property type="match status" value="1"/>
</dbReference>
<dbReference type="SUPFAM" id="SSF55658">
    <property type="entry name" value="L9 N-domain-like"/>
    <property type="match status" value="1"/>
</dbReference>
<dbReference type="SUPFAM" id="SSF55653">
    <property type="entry name" value="Ribosomal protein L9 C-domain"/>
    <property type="match status" value="1"/>
</dbReference>
<dbReference type="EMBL" id="MGJA01000008">
    <property type="protein sequence ID" value="OGM97813.1"/>
    <property type="molecule type" value="Genomic_DNA"/>
</dbReference>
<dbReference type="Gene3D" id="3.40.5.10">
    <property type="entry name" value="Ribosomal protein L9, N-terminal domain"/>
    <property type="match status" value="1"/>
</dbReference>
<dbReference type="GO" id="GO:0006412">
    <property type="term" value="P:translation"/>
    <property type="evidence" value="ECO:0007669"/>
    <property type="project" value="UniProtKB-UniRule"/>
</dbReference>
<evidence type="ECO:0000256" key="1">
    <source>
        <dbReference type="ARBA" id="ARBA00010605"/>
    </source>
</evidence>
<evidence type="ECO:0000256" key="7">
    <source>
        <dbReference type="HAMAP-Rule" id="MF_00503"/>
    </source>
</evidence>
<dbReference type="InterPro" id="IPR020069">
    <property type="entry name" value="Ribosomal_bL9_C"/>
</dbReference>
<keyword evidence="5 7" id="KW-0687">Ribonucleoprotein</keyword>
<gene>
    <name evidence="7" type="primary">rplI</name>
    <name evidence="10" type="ORF">A2735_01490</name>
</gene>
<evidence type="ECO:0000259" key="9">
    <source>
        <dbReference type="Pfam" id="PF03948"/>
    </source>
</evidence>
<dbReference type="InterPro" id="IPR036935">
    <property type="entry name" value="Ribosomal_bL9_N_sf"/>
</dbReference>
<dbReference type="Pfam" id="PF01281">
    <property type="entry name" value="Ribosomal_L9_N"/>
    <property type="match status" value="1"/>
</dbReference>
<dbReference type="InterPro" id="IPR036791">
    <property type="entry name" value="Ribosomal_bL9_C_sf"/>
</dbReference>
<evidence type="ECO:0000256" key="3">
    <source>
        <dbReference type="ARBA" id="ARBA00022884"/>
    </source>
</evidence>
<dbReference type="STRING" id="1802660.A2735_01490"/>
<evidence type="ECO:0000313" key="11">
    <source>
        <dbReference type="Proteomes" id="UP000178520"/>
    </source>
</evidence>
<reference evidence="10 11" key="1">
    <citation type="journal article" date="2016" name="Nat. Commun.">
        <title>Thousands of microbial genomes shed light on interconnected biogeochemical processes in an aquifer system.</title>
        <authorList>
            <person name="Anantharaman K."/>
            <person name="Brown C.T."/>
            <person name="Hug L.A."/>
            <person name="Sharon I."/>
            <person name="Castelle C.J."/>
            <person name="Probst A.J."/>
            <person name="Thomas B.C."/>
            <person name="Singh A."/>
            <person name="Wilkins M.J."/>
            <person name="Karaoz U."/>
            <person name="Brodie E.L."/>
            <person name="Williams K.H."/>
            <person name="Hubbard S.S."/>
            <person name="Banfield J.F."/>
        </authorList>
    </citation>
    <scope>NUCLEOTIDE SEQUENCE [LARGE SCALE GENOMIC DNA]</scope>
</reference>
<keyword evidence="4 7" id="KW-0689">Ribosomal protein</keyword>
<comment type="caution">
    <text evidence="10">The sequence shown here is derived from an EMBL/GenBank/DDBJ whole genome shotgun (WGS) entry which is preliminary data.</text>
</comment>
<dbReference type="GO" id="GO:0019843">
    <property type="term" value="F:rRNA binding"/>
    <property type="evidence" value="ECO:0007669"/>
    <property type="project" value="UniProtKB-UniRule"/>
</dbReference>
<feature type="domain" description="Large ribosomal subunit protein bL9 C-terminal" evidence="9">
    <location>
        <begin position="64"/>
        <end position="157"/>
    </location>
</feature>
<dbReference type="GO" id="GO:0005840">
    <property type="term" value="C:ribosome"/>
    <property type="evidence" value="ECO:0007669"/>
    <property type="project" value="UniProtKB-KW"/>
</dbReference>
<sequence>MKVILLQNIKGFGQIGDVKNVSDGHARNFLFPRKLAKIATENTLKEVAILSSKREAMALKNQETAEKAVAILASTSLEFKKKAGPTGTLFSSVTRHEIAHELTKRSGMKIETEMIDIGPSTGSGQAEHGEHIKHIGEHAVTVDLTNGLKADVKVSIKNEQN</sequence>
<dbReference type="GO" id="GO:1990904">
    <property type="term" value="C:ribonucleoprotein complex"/>
    <property type="evidence" value="ECO:0007669"/>
    <property type="project" value="UniProtKB-KW"/>
</dbReference>
<accession>A0A1F8EAG9</accession>
<name>A0A1F8EAG9_9BACT</name>
<dbReference type="InterPro" id="IPR000244">
    <property type="entry name" value="Ribosomal_bL9"/>
</dbReference>
<dbReference type="Proteomes" id="UP000178520">
    <property type="component" value="Unassembled WGS sequence"/>
</dbReference>
<dbReference type="AlphaFoldDB" id="A0A1F8EAG9"/>
<organism evidence="10 11">
    <name type="scientific">Candidatus Yanofskybacteria bacterium RIFCSPHIGHO2_01_FULL_41_21</name>
    <dbReference type="NCBI Taxonomy" id="1802660"/>
    <lineage>
        <taxon>Bacteria</taxon>
        <taxon>Candidatus Yanofskyibacteriota</taxon>
    </lineage>
</organism>
<dbReference type="HAMAP" id="MF_00503">
    <property type="entry name" value="Ribosomal_bL9"/>
    <property type="match status" value="1"/>
</dbReference>
<evidence type="ECO:0000256" key="2">
    <source>
        <dbReference type="ARBA" id="ARBA00022730"/>
    </source>
</evidence>
<evidence type="ECO:0000256" key="4">
    <source>
        <dbReference type="ARBA" id="ARBA00022980"/>
    </source>
</evidence>
<dbReference type="InterPro" id="IPR020070">
    <property type="entry name" value="Ribosomal_bL9_N"/>
</dbReference>
<evidence type="ECO:0000259" key="8">
    <source>
        <dbReference type="Pfam" id="PF01281"/>
    </source>
</evidence>
<evidence type="ECO:0000313" key="10">
    <source>
        <dbReference type="EMBL" id="OGM97813.1"/>
    </source>
</evidence>
<protein>
    <recommendedName>
        <fullName evidence="6 7">Large ribosomal subunit protein bL9</fullName>
    </recommendedName>
</protein>
<dbReference type="PANTHER" id="PTHR21368">
    <property type="entry name" value="50S RIBOSOMAL PROTEIN L9"/>
    <property type="match status" value="1"/>
</dbReference>
<dbReference type="GO" id="GO:0003735">
    <property type="term" value="F:structural constituent of ribosome"/>
    <property type="evidence" value="ECO:0007669"/>
    <property type="project" value="InterPro"/>
</dbReference>
<keyword evidence="2 7" id="KW-0699">rRNA-binding</keyword>
<dbReference type="InterPro" id="IPR009027">
    <property type="entry name" value="Ribosomal_bL9/RNase_H1_N"/>
</dbReference>
<keyword evidence="3 7" id="KW-0694">RNA-binding</keyword>
<dbReference type="InterPro" id="IPR020594">
    <property type="entry name" value="Ribosomal_bL9_bac/chp"/>
</dbReference>
<feature type="domain" description="Ribosomal protein L9" evidence="8">
    <location>
        <begin position="1"/>
        <end position="47"/>
    </location>
</feature>
<evidence type="ECO:0000256" key="6">
    <source>
        <dbReference type="ARBA" id="ARBA00035292"/>
    </source>
</evidence>
<comment type="function">
    <text evidence="7">Binds to the 23S rRNA.</text>
</comment>
<dbReference type="Gene3D" id="3.10.430.100">
    <property type="entry name" value="Ribosomal protein L9, C-terminal domain"/>
    <property type="match status" value="1"/>
</dbReference>